<organism evidence="2 3">
    <name type="scientific">Brassica cretica</name>
    <name type="common">Mustard</name>
    <dbReference type="NCBI Taxonomy" id="69181"/>
    <lineage>
        <taxon>Eukaryota</taxon>
        <taxon>Viridiplantae</taxon>
        <taxon>Streptophyta</taxon>
        <taxon>Embryophyta</taxon>
        <taxon>Tracheophyta</taxon>
        <taxon>Spermatophyta</taxon>
        <taxon>Magnoliopsida</taxon>
        <taxon>eudicotyledons</taxon>
        <taxon>Gunneridae</taxon>
        <taxon>Pentapetalae</taxon>
        <taxon>rosids</taxon>
        <taxon>malvids</taxon>
        <taxon>Brassicales</taxon>
        <taxon>Brassicaceae</taxon>
        <taxon>Brassiceae</taxon>
        <taxon>Brassica</taxon>
    </lineage>
</organism>
<evidence type="ECO:0000313" key="2">
    <source>
        <dbReference type="EMBL" id="KAF2598031.1"/>
    </source>
</evidence>
<dbReference type="Proteomes" id="UP000712281">
    <property type="component" value="Unassembled WGS sequence"/>
</dbReference>
<comment type="caution">
    <text evidence="2">The sequence shown here is derived from an EMBL/GenBank/DDBJ whole genome shotgun (WGS) entry which is preliminary data.</text>
</comment>
<evidence type="ECO:0000256" key="1">
    <source>
        <dbReference type="SAM" id="MobiDB-lite"/>
    </source>
</evidence>
<name>A0A8S9KWJ6_BRACR</name>
<dbReference type="EMBL" id="QGKW02000717">
    <property type="protein sequence ID" value="KAF2598031.1"/>
    <property type="molecule type" value="Genomic_DNA"/>
</dbReference>
<protein>
    <submittedName>
        <fullName evidence="2">Uncharacterized protein</fullName>
    </submittedName>
</protein>
<accession>A0A8S9KWJ6</accession>
<sequence length="281" mass="31504">MASEKFGPHLPTILEAKHIEAIYELWGVDYALEIELPDDDETPETVRPGYCGAYMSHFEDGGLPFPFPRFLLNALAELGMAFAQMAPNFFLYFLASDDRWREKFFVFKINPASVGDFDFGRIPREWSDGIEPFCPVPMTPELRGLIATLRRGSPRWLAFTVDQIRAAYALPPVWSVDSLEPFPLRPPPTVPKLIGAFLFCPQNWFLDNGAQSATSNATESKTSEADEGTNRPPGVKASMARGKKTVEGKGLSEFQTMWSIKQQDLAMKEKLSKMSLLDSLI</sequence>
<evidence type="ECO:0000313" key="3">
    <source>
        <dbReference type="Proteomes" id="UP000712281"/>
    </source>
</evidence>
<dbReference type="AlphaFoldDB" id="A0A8S9KWJ6"/>
<reference evidence="2" key="1">
    <citation type="submission" date="2019-12" db="EMBL/GenBank/DDBJ databases">
        <title>Genome sequencing and annotation of Brassica cretica.</title>
        <authorList>
            <person name="Studholme D.J."/>
            <person name="Sarris P.F."/>
        </authorList>
    </citation>
    <scope>NUCLEOTIDE SEQUENCE</scope>
    <source>
        <strain evidence="2">PFS-001/15</strain>
        <tissue evidence="2">Leaf</tissue>
    </source>
</reference>
<proteinExistence type="predicted"/>
<feature type="compositionally biased region" description="Polar residues" evidence="1">
    <location>
        <begin position="211"/>
        <end position="220"/>
    </location>
</feature>
<gene>
    <name evidence="2" type="ORF">F2Q68_00010294</name>
</gene>
<feature type="region of interest" description="Disordered" evidence="1">
    <location>
        <begin position="211"/>
        <end position="242"/>
    </location>
</feature>